<feature type="compositionally biased region" description="Polar residues" evidence="1">
    <location>
        <begin position="319"/>
        <end position="337"/>
    </location>
</feature>
<feature type="region of interest" description="Disordered" evidence="1">
    <location>
        <begin position="773"/>
        <end position="792"/>
    </location>
</feature>
<sequence>MHLIHGHKKHQSRVGTSEVVISPPIVGDNSRDGLKSSKPIKSRIKSFWRRHSSGKTLADSNNRQAAPDQPVSVSLPTSPLSHSSAEESTLDGILTPSDITSLTFFPSDSVSEVVSAADSALTTATARSSFRSSGGKSVSSSLKQAMLIAGGLVDISGVYSPSDARHAETSKYQRPSLTSALPRIPEHVAAGGYTAAQLERLTAAVPRRQNAPANRNEYFSAPPGIYWPDLGLSTIPEAGNYDRVNVETSAVAPCPLTVSSPPHRVASPKLAVTGKEEQAYFYRLPRFSLLSRSCRQSSDRRLLSSVDSAPKSASPPPRVSTTLSRYSSSPGPTSNSPIALLHRPLPPPPTSEAEVSVPCALNTDAVPVDFPSDCGSQVWQAVPMLNSQCDFEVVDTIVYSNVRVPVLRVASPPTVTADSSTFSGGSASCMNQTDEAAKPQPPPPSHSPSCQDRPIPQRRHISPVDRRKLSPRSRTAQNMAAAANGHNYTNCPQGNTIISHHPASPFAPLPRVSPGGQTSPPAVSSRVDTCCQHQSQGQRCCCCCCSELLLSTTVGLRSRSPTEPCSCTQRARGQIHASSPIFQPSSRKNNADQDDDVGANSRTNPIASAHSLRTVLPTNRQESVTGPRKDISATYEEAWDLKMARRLPGMDVSRLASVSPAAAAAKIPGGVRSMASLEAATEARKSLSPAPAQFTAGGDVFRASERLNRHSGRLLAGDAVAYQPQDDSVVGSVAARTSSSRSSFCCSHSPSPLLPMLTSTEEITVVPRRVNRSERQCNHRTASTDASFERDITPTHFHRKHSADVKASPPHPSRLSPSFDESHVKAIGAGGGVTGRATDYDYAYNRSWSMGVQVYVDVCVILASFCMRTCLWTRMGLYVRPRTPNPSIFIHFHHSCANKDDEGRSVYDYDSLVPTSS</sequence>
<feature type="region of interest" description="Disordered" evidence="1">
    <location>
        <begin position="301"/>
        <end position="338"/>
    </location>
</feature>
<name>A0A0V0J356_SCHSO</name>
<feature type="region of interest" description="Disordered" evidence="1">
    <location>
        <begin position="576"/>
        <end position="628"/>
    </location>
</feature>
<feature type="compositionally biased region" description="Polar residues" evidence="1">
    <location>
        <begin position="486"/>
        <end position="498"/>
    </location>
</feature>
<feature type="region of interest" description="Disordered" evidence="1">
    <location>
        <begin position="54"/>
        <end position="89"/>
    </location>
</feature>
<organism evidence="2">
    <name type="scientific">Schistocephalus solidus</name>
    <name type="common">Tapeworm</name>
    <dbReference type="NCBI Taxonomy" id="70667"/>
    <lineage>
        <taxon>Eukaryota</taxon>
        <taxon>Metazoa</taxon>
        <taxon>Spiralia</taxon>
        <taxon>Lophotrochozoa</taxon>
        <taxon>Platyhelminthes</taxon>
        <taxon>Cestoda</taxon>
        <taxon>Eucestoda</taxon>
        <taxon>Diphyllobothriidea</taxon>
        <taxon>Diphyllobothriidae</taxon>
        <taxon>Schistocephalus</taxon>
    </lineage>
</organism>
<protein>
    <submittedName>
        <fullName evidence="2">Uncharacterized protein</fullName>
    </submittedName>
</protein>
<evidence type="ECO:0000313" key="2">
    <source>
        <dbReference type="EMBL" id="JAP60252.1"/>
    </source>
</evidence>
<gene>
    <name evidence="2" type="ORF">TR153116</name>
</gene>
<feature type="compositionally biased region" description="Low complexity" evidence="1">
    <location>
        <begin position="70"/>
        <end position="83"/>
    </location>
</feature>
<feature type="compositionally biased region" description="Polar residues" evidence="1">
    <location>
        <begin position="54"/>
        <end position="64"/>
    </location>
</feature>
<accession>A0A0V0J356</accession>
<reference evidence="2" key="1">
    <citation type="submission" date="2016-01" db="EMBL/GenBank/DDBJ databases">
        <title>Reference transcriptome for the parasite Schistocephalus solidus: insights into the molecular evolution of parasitism.</title>
        <authorList>
            <person name="Hebert F.O."/>
            <person name="Grambauer S."/>
            <person name="Barber I."/>
            <person name="Landry C.R."/>
            <person name="Aubin-Horth N."/>
        </authorList>
    </citation>
    <scope>NUCLEOTIDE SEQUENCE</scope>
</reference>
<dbReference type="EMBL" id="GEEE01002973">
    <property type="protein sequence ID" value="JAP60252.1"/>
    <property type="molecule type" value="Transcribed_RNA"/>
</dbReference>
<feature type="region of interest" description="Disordered" evidence="1">
    <location>
        <begin position="413"/>
        <end position="525"/>
    </location>
</feature>
<feature type="region of interest" description="Disordered" evidence="1">
    <location>
        <begin position="798"/>
        <end position="819"/>
    </location>
</feature>
<feature type="compositionally biased region" description="Polar residues" evidence="1">
    <location>
        <begin position="413"/>
        <end position="434"/>
    </location>
</feature>
<feature type="compositionally biased region" description="Polar residues" evidence="1">
    <location>
        <begin position="576"/>
        <end position="588"/>
    </location>
</feature>
<evidence type="ECO:0000256" key="1">
    <source>
        <dbReference type="SAM" id="MobiDB-lite"/>
    </source>
</evidence>
<dbReference type="AlphaFoldDB" id="A0A0V0J356"/>
<proteinExistence type="predicted"/>